<dbReference type="PANTHER" id="PTHR42760">
    <property type="entry name" value="SHORT-CHAIN DEHYDROGENASES/REDUCTASES FAMILY MEMBER"/>
    <property type="match status" value="1"/>
</dbReference>
<keyword evidence="2" id="KW-0560">Oxidoreductase</keyword>
<dbReference type="EMBL" id="UINC01044774">
    <property type="protein sequence ID" value="SVB50676.1"/>
    <property type="molecule type" value="Genomic_DNA"/>
</dbReference>
<dbReference type="GO" id="GO:0005975">
    <property type="term" value="P:carbohydrate metabolic process"/>
    <property type="evidence" value="ECO:0007669"/>
    <property type="project" value="UniProtKB-ARBA"/>
</dbReference>
<name>A0A382EIP1_9ZZZZ</name>
<dbReference type="InterPro" id="IPR002347">
    <property type="entry name" value="SDR_fam"/>
</dbReference>
<dbReference type="InterPro" id="IPR036291">
    <property type="entry name" value="NAD(P)-bd_dom_sf"/>
</dbReference>
<protein>
    <submittedName>
        <fullName evidence="3">Uncharacterized protein</fullName>
    </submittedName>
</protein>
<dbReference type="AlphaFoldDB" id="A0A382EIP1"/>
<reference evidence="3" key="1">
    <citation type="submission" date="2018-05" db="EMBL/GenBank/DDBJ databases">
        <authorList>
            <person name="Lanie J.A."/>
            <person name="Ng W.-L."/>
            <person name="Kazmierczak K.M."/>
            <person name="Andrzejewski T.M."/>
            <person name="Davidsen T.M."/>
            <person name="Wayne K.J."/>
            <person name="Tettelin H."/>
            <person name="Glass J.I."/>
            <person name="Rusch D."/>
            <person name="Podicherti R."/>
            <person name="Tsui H.-C.T."/>
            <person name="Winkler M.E."/>
        </authorList>
    </citation>
    <scope>NUCLEOTIDE SEQUENCE</scope>
</reference>
<evidence type="ECO:0000313" key="3">
    <source>
        <dbReference type="EMBL" id="SVB50676.1"/>
    </source>
</evidence>
<dbReference type="GO" id="GO:0016616">
    <property type="term" value="F:oxidoreductase activity, acting on the CH-OH group of donors, NAD or NADP as acceptor"/>
    <property type="evidence" value="ECO:0007669"/>
    <property type="project" value="UniProtKB-ARBA"/>
</dbReference>
<dbReference type="PRINTS" id="PR00080">
    <property type="entry name" value="SDRFAMILY"/>
</dbReference>
<evidence type="ECO:0000256" key="2">
    <source>
        <dbReference type="ARBA" id="ARBA00023002"/>
    </source>
</evidence>
<gene>
    <name evidence="3" type="ORF">METZ01_LOCUS203530</name>
</gene>
<comment type="similarity">
    <text evidence="1">Belongs to the short-chain dehydrogenases/reductases (SDR) family.</text>
</comment>
<dbReference type="SUPFAM" id="SSF51735">
    <property type="entry name" value="NAD(P)-binding Rossmann-fold domains"/>
    <property type="match status" value="1"/>
</dbReference>
<accession>A0A382EIP1</accession>
<evidence type="ECO:0000256" key="1">
    <source>
        <dbReference type="ARBA" id="ARBA00006484"/>
    </source>
</evidence>
<dbReference type="PRINTS" id="PR00081">
    <property type="entry name" value="GDHRDH"/>
</dbReference>
<sequence>MFYLEKYNLKDKVVVINGGTRGIGYACAEAFAECGATIVLADILPEVEASAKKLKDDKKIRVDSKVIDLTYSEKIKTFSDSVLESHQQVDILVNSQGIGGSETKAEEMPDESWNKTIDINLNSVFWSCRAFGKIMLNQGSGSIINIGSMSGMIVNNGWSQSEYNASKAGVHMLTKSLAVEWAKRGVRVNAVAPGYIETDMTRPAYEKPERFKVMTEMAPQNRLGETHEIASTVLFLGSEASSFMTGSILVVDGGFTSW</sequence>
<proteinExistence type="inferred from homology"/>
<organism evidence="3">
    <name type="scientific">marine metagenome</name>
    <dbReference type="NCBI Taxonomy" id="408172"/>
    <lineage>
        <taxon>unclassified sequences</taxon>
        <taxon>metagenomes</taxon>
        <taxon>ecological metagenomes</taxon>
    </lineage>
</organism>
<dbReference type="Gene3D" id="3.40.50.720">
    <property type="entry name" value="NAD(P)-binding Rossmann-like Domain"/>
    <property type="match status" value="1"/>
</dbReference>
<dbReference type="Pfam" id="PF13561">
    <property type="entry name" value="adh_short_C2"/>
    <property type="match status" value="1"/>
</dbReference>
<dbReference type="PANTHER" id="PTHR42760:SF115">
    <property type="entry name" value="3-OXOACYL-[ACYL-CARRIER-PROTEIN] REDUCTASE FABG"/>
    <property type="match status" value="1"/>
</dbReference>
<dbReference type="FunFam" id="3.40.50.720:FF:000240">
    <property type="entry name" value="SDR family oxidoreductase"/>
    <property type="match status" value="1"/>
</dbReference>
<dbReference type="InterPro" id="IPR020904">
    <property type="entry name" value="Sc_DH/Rdtase_CS"/>
</dbReference>
<dbReference type="PROSITE" id="PS00061">
    <property type="entry name" value="ADH_SHORT"/>
    <property type="match status" value="1"/>
</dbReference>